<sequence length="278" mass="31379">MTQEKSFFVFCNEEIDSNFVYVSPSIKRVLGYEPTEWLESTMAAYCHPEELALGRLLSAYLLKKDYLVHGSNLHVLHKNGEFITLEAIISSCYNLRAITFAQIDQDQIGQTKRSRTVDKWFVFKTDGQVTARNLSPNNHALLARLEHELNSGESIQLTPQPRVILALQTGSDPTIMYASCLSETLLGANNEKLIGEKFTTFVHPDQKEYVLSKFSQLQEDPHVAHMSFLFDSNTSWVKLMAVCWSCSDAILVTACHDQNRGHLRHIMDSGSSTSDVDV</sequence>
<proteinExistence type="predicted"/>
<gene>
    <name evidence="2" type="ORF">K7432_006113</name>
</gene>
<dbReference type="Pfam" id="PF08447">
    <property type="entry name" value="PAS_3"/>
    <property type="match status" value="1"/>
</dbReference>
<dbReference type="PROSITE" id="PS50112">
    <property type="entry name" value="PAS"/>
    <property type="match status" value="2"/>
</dbReference>
<keyword evidence="3" id="KW-1185">Reference proteome</keyword>
<dbReference type="EMBL" id="JASJQH010000260">
    <property type="protein sequence ID" value="KAK9765502.1"/>
    <property type="molecule type" value="Genomic_DNA"/>
</dbReference>
<dbReference type="InterPro" id="IPR035965">
    <property type="entry name" value="PAS-like_dom_sf"/>
</dbReference>
<dbReference type="Gene3D" id="3.30.450.20">
    <property type="entry name" value="PAS domain"/>
    <property type="match status" value="2"/>
</dbReference>
<evidence type="ECO:0000313" key="3">
    <source>
        <dbReference type="Proteomes" id="UP001479436"/>
    </source>
</evidence>
<evidence type="ECO:0000313" key="2">
    <source>
        <dbReference type="EMBL" id="KAK9765502.1"/>
    </source>
</evidence>
<protein>
    <recommendedName>
        <fullName evidence="1">PAS domain-containing protein</fullName>
    </recommendedName>
</protein>
<dbReference type="CDD" id="cd00130">
    <property type="entry name" value="PAS"/>
    <property type="match status" value="1"/>
</dbReference>
<name>A0ABR2WVH7_9FUNG</name>
<dbReference type="Proteomes" id="UP001479436">
    <property type="component" value="Unassembled WGS sequence"/>
</dbReference>
<dbReference type="InterPro" id="IPR000014">
    <property type="entry name" value="PAS"/>
</dbReference>
<organism evidence="2 3">
    <name type="scientific">Basidiobolus ranarum</name>
    <dbReference type="NCBI Taxonomy" id="34480"/>
    <lineage>
        <taxon>Eukaryota</taxon>
        <taxon>Fungi</taxon>
        <taxon>Fungi incertae sedis</taxon>
        <taxon>Zoopagomycota</taxon>
        <taxon>Entomophthoromycotina</taxon>
        <taxon>Basidiobolomycetes</taxon>
        <taxon>Basidiobolales</taxon>
        <taxon>Basidiobolaceae</taxon>
        <taxon>Basidiobolus</taxon>
    </lineage>
</organism>
<feature type="domain" description="PAS" evidence="1">
    <location>
        <begin position="175"/>
        <end position="221"/>
    </location>
</feature>
<dbReference type="SUPFAM" id="SSF55785">
    <property type="entry name" value="PYP-like sensor domain (PAS domain)"/>
    <property type="match status" value="2"/>
</dbReference>
<evidence type="ECO:0000259" key="1">
    <source>
        <dbReference type="PROSITE" id="PS50112"/>
    </source>
</evidence>
<reference evidence="2 3" key="1">
    <citation type="submission" date="2023-04" db="EMBL/GenBank/DDBJ databases">
        <title>Genome of Basidiobolus ranarum AG-B5.</title>
        <authorList>
            <person name="Stajich J.E."/>
            <person name="Carter-House D."/>
            <person name="Gryganskyi A."/>
        </authorList>
    </citation>
    <scope>NUCLEOTIDE SEQUENCE [LARGE SCALE GENOMIC DNA]</scope>
    <source>
        <strain evidence="2 3">AG-B5</strain>
    </source>
</reference>
<accession>A0ABR2WVH7</accession>
<comment type="caution">
    <text evidence="2">The sequence shown here is derived from an EMBL/GenBank/DDBJ whole genome shotgun (WGS) entry which is preliminary data.</text>
</comment>
<feature type="domain" description="PAS" evidence="1">
    <location>
        <begin position="14"/>
        <end position="50"/>
    </location>
</feature>
<dbReference type="InterPro" id="IPR013655">
    <property type="entry name" value="PAS_fold_3"/>
</dbReference>
<dbReference type="NCBIfam" id="TIGR00229">
    <property type="entry name" value="sensory_box"/>
    <property type="match status" value="1"/>
</dbReference>